<accession>H3NPJ0</accession>
<dbReference type="InterPro" id="IPR011545">
    <property type="entry name" value="DEAD/DEAH_box_helicase_dom"/>
</dbReference>
<dbReference type="GO" id="GO:0003676">
    <property type="term" value="F:nucleic acid binding"/>
    <property type="evidence" value="ECO:0007669"/>
    <property type="project" value="InterPro"/>
</dbReference>
<dbReference type="CDD" id="cd18787">
    <property type="entry name" value="SF2_C_DEAD"/>
    <property type="match status" value="1"/>
</dbReference>
<keyword evidence="2 7" id="KW-0378">Hydrolase</keyword>
<evidence type="ECO:0000256" key="3">
    <source>
        <dbReference type="ARBA" id="ARBA00022806"/>
    </source>
</evidence>
<feature type="short sequence motif" description="Q motif" evidence="6">
    <location>
        <begin position="1"/>
        <end position="29"/>
    </location>
</feature>
<dbReference type="Pfam" id="PF03880">
    <property type="entry name" value="DbpA"/>
    <property type="match status" value="1"/>
</dbReference>
<evidence type="ECO:0000313" key="12">
    <source>
        <dbReference type="Proteomes" id="UP000004191"/>
    </source>
</evidence>
<dbReference type="Gene3D" id="3.30.70.330">
    <property type="match status" value="1"/>
</dbReference>
<dbReference type="CDD" id="cd00268">
    <property type="entry name" value="DEADc"/>
    <property type="match status" value="1"/>
</dbReference>
<dbReference type="PROSITE" id="PS51192">
    <property type="entry name" value="HELICASE_ATP_BIND_1"/>
    <property type="match status" value="1"/>
</dbReference>
<dbReference type="CDD" id="cd12252">
    <property type="entry name" value="RRM_DbpA"/>
    <property type="match status" value="1"/>
</dbReference>
<dbReference type="InterPro" id="IPR000629">
    <property type="entry name" value="RNA-helicase_DEAD-box_CS"/>
</dbReference>
<evidence type="ECO:0000313" key="11">
    <source>
        <dbReference type="EMBL" id="EHR33218.1"/>
    </source>
</evidence>
<keyword evidence="4 7" id="KW-0067">ATP-binding</keyword>
<dbReference type="GO" id="GO:0003724">
    <property type="term" value="F:RNA helicase activity"/>
    <property type="evidence" value="ECO:0007669"/>
    <property type="project" value="InterPro"/>
</dbReference>
<keyword evidence="12" id="KW-1185">Reference proteome</keyword>
<dbReference type="Pfam" id="PF00270">
    <property type="entry name" value="DEAD"/>
    <property type="match status" value="1"/>
</dbReference>
<dbReference type="InterPro" id="IPR044742">
    <property type="entry name" value="DEAD/DEAH_RhlB"/>
</dbReference>
<dbReference type="RefSeq" id="WP_005398777.1">
    <property type="nucleotide sequence ID" value="NZ_JH601088.1"/>
</dbReference>
<dbReference type="PANTHER" id="PTHR47959">
    <property type="entry name" value="ATP-DEPENDENT RNA HELICASE RHLE-RELATED"/>
    <property type="match status" value="1"/>
</dbReference>
<dbReference type="HOGENOM" id="CLU_003041_21_1_9"/>
<dbReference type="GeneID" id="96999235"/>
<organism evidence="11 12">
    <name type="scientific">Helcococcus kunzii ATCC 51366</name>
    <dbReference type="NCBI Taxonomy" id="883114"/>
    <lineage>
        <taxon>Bacteria</taxon>
        <taxon>Bacillati</taxon>
        <taxon>Bacillota</taxon>
        <taxon>Tissierellia</taxon>
        <taxon>Tissierellales</taxon>
        <taxon>Peptoniphilaceae</taxon>
        <taxon>Helcococcus</taxon>
    </lineage>
</organism>
<dbReference type="Proteomes" id="UP000004191">
    <property type="component" value="Unassembled WGS sequence"/>
</dbReference>
<evidence type="ECO:0000259" key="8">
    <source>
        <dbReference type="PROSITE" id="PS51192"/>
    </source>
</evidence>
<dbReference type="InterPro" id="IPR014014">
    <property type="entry name" value="RNA_helicase_DEAD_Q_motif"/>
</dbReference>
<dbReference type="InterPro" id="IPR050079">
    <property type="entry name" value="DEAD_box_RNA_helicase"/>
</dbReference>
<dbReference type="GO" id="GO:0005829">
    <property type="term" value="C:cytosol"/>
    <property type="evidence" value="ECO:0007669"/>
    <property type="project" value="TreeGrafter"/>
</dbReference>
<evidence type="ECO:0000256" key="2">
    <source>
        <dbReference type="ARBA" id="ARBA00022801"/>
    </source>
</evidence>
<evidence type="ECO:0000256" key="5">
    <source>
        <dbReference type="ARBA" id="ARBA00038437"/>
    </source>
</evidence>
<dbReference type="InterPro" id="IPR005580">
    <property type="entry name" value="DbpA/CsdA_RNA-bd_dom"/>
</dbReference>
<protein>
    <recommendedName>
        <fullName evidence="13">DEAD-box ATP-dependent RNA helicase CshA</fullName>
    </recommendedName>
</protein>
<dbReference type="InterPro" id="IPR012677">
    <property type="entry name" value="Nucleotide-bd_a/b_plait_sf"/>
</dbReference>
<evidence type="ECO:0000259" key="10">
    <source>
        <dbReference type="PROSITE" id="PS51195"/>
    </source>
</evidence>
<dbReference type="GO" id="GO:0016787">
    <property type="term" value="F:hydrolase activity"/>
    <property type="evidence" value="ECO:0007669"/>
    <property type="project" value="UniProtKB-KW"/>
</dbReference>
<dbReference type="GO" id="GO:0005524">
    <property type="term" value="F:ATP binding"/>
    <property type="evidence" value="ECO:0007669"/>
    <property type="project" value="UniProtKB-KW"/>
</dbReference>
<dbReference type="InterPro" id="IPR014001">
    <property type="entry name" value="Helicase_ATP-bd"/>
</dbReference>
<feature type="domain" description="Helicase C-terminal" evidence="9">
    <location>
        <begin position="213"/>
        <end position="373"/>
    </location>
</feature>
<dbReference type="SUPFAM" id="SSF52540">
    <property type="entry name" value="P-loop containing nucleoside triphosphate hydrolases"/>
    <property type="match status" value="1"/>
</dbReference>
<keyword evidence="3 7" id="KW-0347">Helicase</keyword>
<dbReference type="Pfam" id="PF00271">
    <property type="entry name" value="Helicase_C"/>
    <property type="match status" value="1"/>
</dbReference>
<dbReference type="PROSITE" id="PS51195">
    <property type="entry name" value="Q_MOTIF"/>
    <property type="match status" value="1"/>
</dbReference>
<dbReference type="InterPro" id="IPR001650">
    <property type="entry name" value="Helicase_C-like"/>
</dbReference>
<dbReference type="OrthoDB" id="9805696at2"/>
<feature type="domain" description="Helicase ATP-binding" evidence="8">
    <location>
        <begin position="32"/>
        <end position="202"/>
    </location>
</feature>
<reference evidence="11 12" key="1">
    <citation type="submission" date="2012-01" db="EMBL/GenBank/DDBJ databases">
        <title>The Genome Sequence of Helcococcus kunzii ATCC 51366.</title>
        <authorList>
            <consortium name="The Broad Institute Genome Sequencing Platform"/>
            <person name="Earl A."/>
            <person name="Ward D."/>
            <person name="Feldgarden M."/>
            <person name="Gevers D."/>
            <person name="Huys G."/>
            <person name="Young S.K."/>
            <person name="Zeng Q."/>
            <person name="Gargeya S."/>
            <person name="Fitzgerald M."/>
            <person name="Haas B."/>
            <person name="Abouelleil A."/>
            <person name="Alvarado L."/>
            <person name="Arachchi H.M."/>
            <person name="Berlin A."/>
            <person name="Chapman S.B."/>
            <person name="Gearin G."/>
            <person name="Goldberg J."/>
            <person name="Griggs A."/>
            <person name="Gujja S."/>
            <person name="Hansen M."/>
            <person name="Heiman D."/>
            <person name="Howarth C."/>
            <person name="Larimer J."/>
            <person name="Lui A."/>
            <person name="MacDonald P.J.P."/>
            <person name="McCowen C."/>
            <person name="Montmayeur A."/>
            <person name="Murphy C."/>
            <person name="Neiman D."/>
            <person name="Pearson M."/>
            <person name="Priest M."/>
            <person name="Roberts A."/>
            <person name="Saif S."/>
            <person name="Shea T."/>
            <person name="Sisk P."/>
            <person name="Stolte C."/>
            <person name="Sykes S."/>
            <person name="Wortman J."/>
            <person name="Nusbaum C."/>
            <person name="Birren B."/>
        </authorList>
    </citation>
    <scope>NUCLEOTIDE SEQUENCE [LARGE SCALE GENOMIC DNA]</scope>
    <source>
        <strain evidence="11 12">ATCC 51366</strain>
    </source>
</reference>
<dbReference type="PROSITE" id="PS51194">
    <property type="entry name" value="HELICASE_CTER"/>
    <property type="match status" value="1"/>
</dbReference>
<keyword evidence="1 7" id="KW-0547">Nucleotide-binding</keyword>
<dbReference type="AlphaFoldDB" id="H3NPJ0"/>
<dbReference type="STRING" id="883114.HMPREF9709_01262"/>
<dbReference type="PANTHER" id="PTHR47959:SF13">
    <property type="entry name" value="ATP-DEPENDENT RNA HELICASE RHLE"/>
    <property type="match status" value="1"/>
</dbReference>
<dbReference type="SMART" id="SM00490">
    <property type="entry name" value="HELICc"/>
    <property type="match status" value="1"/>
</dbReference>
<comment type="caution">
    <text evidence="11">The sequence shown here is derived from an EMBL/GenBank/DDBJ whole genome shotgun (WGS) entry which is preliminary data.</text>
</comment>
<dbReference type="InterPro" id="IPR027417">
    <property type="entry name" value="P-loop_NTPase"/>
</dbReference>
<dbReference type="EMBL" id="AGEI01000024">
    <property type="protein sequence ID" value="EHR33218.1"/>
    <property type="molecule type" value="Genomic_DNA"/>
</dbReference>
<evidence type="ECO:0008006" key="13">
    <source>
        <dbReference type="Google" id="ProtNLM"/>
    </source>
</evidence>
<comment type="similarity">
    <text evidence="5 7">Belongs to the DEAD box helicase family.</text>
</comment>
<feature type="domain" description="DEAD-box RNA helicase Q" evidence="10">
    <location>
        <begin position="1"/>
        <end position="29"/>
    </location>
</feature>
<evidence type="ECO:0000256" key="4">
    <source>
        <dbReference type="ARBA" id="ARBA00022840"/>
    </source>
</evidence>
<evidence type="ECO:0000256" key="6">
    <source>
        <dbReference type="PROSITE-ProRule" id="PRU00552"/>
    </source>
</evidence>
<dbReference type="Gene3D" id="3.40.50.300">
    <property type="entry name" value="P-loop containing nucleotide triphosphate hydrolases"/>
    <property type="match status" value="2"/>
</dbReference>
<dbReference type="SMART" id="SM00487">
    <property type="entry name" value="DEXDc"/>
    <property type="match status" value="1"/>
</dbReference>
<evidence type="ECO:0000256" key="1">
    <source>
        <dbReference type="ARBA" id="ARBA00022741"/>
    </source>
</evidence>
<proteinExistence type="inferred from homology"/>
<dbReference type="eggNOG" id="COG0513">
    <property type="taxonomic scope" value="Bacteria"/>
</dbReference>
<dbReference type="PATRIC" id="fig|883114.3.peg.1252"/>
<dbReference type="PROSITE" id="PS00039">
    <property type="entry name" value="DEAD_ATP_HELICASE"/>
    <property type="match status" value="1"/>
</dbReference>
<sequence length="540" mass="61771">MKFNELNLSNELIKAVADMGYEKPSPIQEKAIPTLLEGRDVIARAQTGTGKTAAFGIPLVEMIEDENHIQGLILVPTRELAKQVSDEIKKIAKYKPHVKSIAIYGGSDMRRQIKSLKLGTNIVVGTPGRVMDHLNRRTLKLSKLKFLVLDEADEMFDMGFRDDMKTIIDQTNPNRQTCFFSATMGNDIMEFSKLYQNIPQQILIEQKELTVEKIKQYYLEMDSKMKKEILNRLLGMYNPNLSIVFCNTKRMVDQLVTDLTKLGYNVDALHGDMKQSQRDNVMKRFRASTIEILIATDIAARGLDVENVDLVVNYDLPQQNDYYVHRIGRTARAGKKGISFTFVTSRDRNKLGEIERYTNSKMEKMELPTIYDVRNNSRNQLKKDILKALINNTNKDEYIEVLNEILSEGNSLFDVSLSLIKMIDDMQNRKKHEELNNVDYGKKFEISKPRTNSKRGSKVRKIKGPKMFINKGSRDGLDTNLMIKTIKKYTKISASDIGNINIMPNFSFVEIPIDLLRGVIKELNGKKVGGKVMRVEYSDK</sequence>
<gene>
    <name evidence="11" type="ORF">HMPREF9709_01262</name>
</gene>
<evidence type="ECO:0000256" key="7">
    <source>
        <dbReference type="RuleBase" id="RU000492"/>
    </source>
</evidence>
<name>H3NPJ0_9FIRM</name>
<evidence type="ECO:0000259" key="9">
    <source>
        <dbReference type="PROSITE" id="PS51194"/>
    </source>
</evidence>